<feature type="compositionally biased region" description="Low complexity" evidence="7">
    <location>
        <begin position="10"/>
        <end position="25"/>
    </location>
</feature>
<dbReference type="Pfam" id="PF04082">
    <property type="entry name" value="Fungal_trans"/>
    <property type="match status" value="1"/>
</dbReference>
<dbReference type="GO" id="GO:0005634">
    <property type="term" value="C:nucleus"/>
    <property type="evidence" value="ECO:0007669"/>
    <property type="project" value="UniProtKB-SubCell"/>
</dbReference>
<sequence>MPEDLDSDADAYTAPAAQASSSEAQTGKPQPSEASSAAGAKGQEKTISCVSCRRRKLKCDRIKPQCGTCSRLRRQCEYPERRRNLGSKRRNMKELEERLAQVETRLVAERNKMARNTQYTSGQDLEADWDNLADNMDMSLGDGGFLNASLILGPSGTVFQALAPALPSGDPFSQELISLGVQEPLPPEDVINDLYAIFFNTFHVFMPMIHKVRFFASLDRAPHMRPPVCLLYAIWTVAASVSDEYSCYEDLFYERTRRYIQAAEMKGHGEAFVSIYHAQTWGLIGNYEAKKDVLFTIMDEHWAVHGERADVKQILPVPRDWIELEERRRTFWAAFYGDRWASSGTGWPMTIDESEILTNLPGSEEAFEQGIEQNTISLEQALAAEGASHISPFGGVVLAAALHGHNYHHLHRKGPDENPEDISNGEFWKRHRKMDNVLSNVFMFLPDHLRLPFGLSDMNTVFLHMNIHASSICLHNAAIFTAERHKTGSTVIRQSRTRSLMAAEEISNIMRLVTHIDASKVSPRCNAITTKLTYIASGVLIQDYKTGSPGPQTLANLEFLVAAMKALSKRHPVTKHFVAQLELDIEARGIHMPGLSSTPETLQKLSTGFPNTTMNGIHAERRGEPMTVAELQNFVQDQRVAPQTSLGENVFADKLPALGSIKFPDDTNLGGTTYVENFSRQPLEANNTSYINSNIRGARNIPPNPPIVQGDAGFRDLSPLANSDSGATAPSRNTPSSNTSNSNTIQFPYRPSEAESSKTAAPPQIPWPPTGNTAFFTTDWTMTTEELNDFANQQAIADPNAFLGETIWNHDSSHS</sequence>
<comment type="subcellular location">
    <subcellularLocation>
        <location evidence="1">Nucleus</location>
    </subcellularLocation>
</comment>
<feature type="domain" description="Zn(2)-C6 fungal-type" evidence="8">
    <location>
        <begin position="48"/>
        <end position="78"/>
    </location>
</feature>
<dbReference type="InterPro" id="IPR007219">
    <property type="entry name" value="XnlR_reg_dom"/>
</dbReference>
<evidence type="ECO:0000256" key="2">
    <source>
        <dbReference type="ARBA" id="ARBA00022723"/>
    </source>
</evidence>
<reference evidence="9 10" key="1">
    <citation type="submission" date="2018-05" db="EMBL/GenBank/DDBJ databases">
        <title>Genome sequencing and assembly of the regulated plant pathogen Lachnellula willkommii and related sister species for the development of diagnostic species identification markers.</title>
        <authorList>
            <person name="Giroux E."/>
            <person name="Bilodeau G."/>
        </authorList>
    </citation>
    <scope>NUCLEOTIDE SEQUENCE [LARGE SCALE GENOMIC DNA]</scope>
    <source>
        <strain evidence="9 10">CBS 197.66</strain>
    </source>
</reference>
<keyword evidence="4" id="KW-0804">Transcription</keyword>
<evidence type="ECO:0000256" key="3">
    <source>
        <dbReference type="ARBA" id="ARBA00023015"/>
    </source>
</evidence>
<dbReference type="CDD" id="cd12148">
    <property type="entry name" value="fungal_TF_MHR"/>
    <property type="match status" value="1"/>
</dbReference>
<feature type="compositionally biased region" description="Low complexity" evidence="7">
    <location>
        <begin position="728"/>
        <end position="744"/>
    </location>
</feature>
<evidence type="ECO:0000256" key="5">
    <source>
        <dbReference type="ARBA" id="ARBA00023242"/>
    </source>
</evidence>
<evidence type="ECO:0000256" key="6">
    <source>
        <dbReference type="SAM" id="Coils"/>
    </source>
</evidence>
<dbReference type="GO" id="GO:0006351">
    <property type="term" value="P:DNA-templated transcription"/>
    <property type="evidence" value="ECO:0007669"/>
    <property type="project" value="InterPro"/>
</dbReference>
<keyword evidence="5" id="KW-0539">Nucleus</keyword>
<keyword evidence="3" id="KW-0805">Transcription regulation</keyword>
<dbReference type="Proteomes" id="UP000462212">
    <property type="component" value="Unassembled WGS sequence"/>
</dbReference>
<dbReference type="SMART" id="SM00066">
    <property type="entry name" value="GAL4"/>
    <property type="match status" value="1"/>
</dbReference>
<feature type="region of interest" description="Disordered" evidence="7">
    <location>
        <begin position="696"/>
        <end position="771"/>
    </location>
</feature>
<dbReference type="PROSITE" id="PS50048">
    <property type="entry name" value="ZN2_CY6_FUNGAL_2"/>
    <property type="match status" value="1"/>
</dbReference>
<gene>
    <name evidence="9" type="primary">ctnR_0</name>
    <name evidence="9" type="ORF">LSUB1_G002726</name>
</gene>
<dbReference type="Pfam" id="PF00172">
    <property type="entry name" value="Zn_clus"/>
    <property type="match status" value="1"/>
</dbReference>
<comment type="caution">
    <text evidence="9">The sequence shown here is derived from an EMBL/GenBank/DDBJ whole genome shotgun (WGS) entry which is preliminary data.</text>
</comment>
<organism evidence="9 10">
    <name type="scientific">Lachnellula subtilissima</name>
    <dbReference type="NCBI Taxonomy" id="602034"/>
    <lineage>
        <taxon>Eukaryota</taxon>
        <taxon>Fungi</taxon>
        <taxon>Dikarya</taxon>
        <taxon>Ascomycota</taxon>
        <taxon>Pezizomycotina</taxon>
        <taxon>Leotiomycetes</taxon>
        <taxon>Helotiales</taxon>
        <taxon>Lachnaceae</taxon>
        <taxon>Lachnellula</taxon>
    </lineage>
</organism>
<keyword evidence="2" id="KW-0479">Metal-binding</keyword>
<dbReference type="GO" id="GO:0000981">
    <property type="term" value="F:DNA-binding transcription factor activity, RNA polymerase II-specific"/>
    <property type="evidence" value="ECO:0007669"/>
    <property type="project" value="InterPro"/>
</dbReference>
<dbReference type="Gene3D" id="4.10.240.10">
    <property type="entry name" value="Zn(2)-C6 fungal-type DNA-binding domain"/>
    <property type="match status" value="1"/>
</dbReference>
<dbReference type="GO" id="GO:0003677">
    <property type="term" value="F:DNA binding"/>
    <property type="evidence" value="ECO:0007669"/>
    <property type="project" value="InterPro"/>
</dbReference>
<dbReference type="PANTHER" id="PTHR47338:SF10">
    <property type="entry name" value="TRANSCRIPTION FACTOR DOMAIN-CONTAINING PROTEIN-RELATED"/>
    <property type="match status" value="1"/>
</dbReference>
<protein>
    <submittedName>
        <fullName evidence="9">Citrinin biosynthesis transcriptional activator</fullName>
    </submittedName>
</protein>
<evidence type="ECO:0000256" key="1">
    <source>
        <dbReference type="ARBA" id="ARBA00004123"/>
    </source>
</evidence>
<dbReference type="CDD" id="cd00067">
    <property type="entry name" value="GAL4"/>
    <property type="match status" value="1"/>
</dbReference>
<evidence type="ECO:0000313" key="9">
    <source>
        <dbReference type="EMBL" id="TVY40835.1"/>
    </source>
</evidence>
<dbReference type="InterPro" id="IPR001138">
    <property type="entry name" value="Zn2Cys6_DnaBD"/>
</dbReference>
<dbReference type="PROSITE" id="PS00463">
    <property type="entry name" value="ZN2_CY6_FUNGAL_1"/>
    <property type="match status" value="1"/>
</dbReference>
<evidence type="ECO:0000259" key="8">
    <source>
        <dbReference type="PROSITE" id="PS50048"/>
    </source>
</evidence>
<dbReference type="InterPro" id="IPR050815">
    <property type="entry name" value="TF_fung"/>
</dbReference>
<feature type="coiled-coil region" evidence="6">
    <location>
        <begin position="85"/>
        <end position="112"/>
    </location>
</feature>
<dbReference type="OrthoDB" id="5600212at2759"/>
<feature type="region of interest" description="Disordered" evidence="7">
    <location>
        <begin position="1"/>
        <end position="40"/>
    </location>
</feature>
<dbReference type="AlphaFoldDB" id="A0A8H8RUH7"/>
<evidence type="ECO:0000313" key="10">
    <source>
        <dbReference type="Proteomes" id="UP000462212"/>
    </source>
</evidence>
<dbReference type="GO" id="GO:0008270">
    <property type="term" value="F:zinc ion binding"/>
    <property type="evidence" value="ECO:0007669"/>
    <property type="project" value="InterPro"/>
</dbReference>
<accession>A0A8H8RUH7</accession>
<dbReference type="PANTHER" id="PTHR47338">
    <property type="entry name" value="ZN(II)2CYS6 TRANSCRIPTION FACTOR (EUROFUNG)-RELATED"/>
    <property type="match status" value="1"/>
</dbReference>
<dbReference type="EMBL" id="QGMJ01000162">
    <property type="protein sequence ID" value="TVY40835.1"/>
    <property type="molecule type" value="Genomic_DNA"/>
</dbReference>
<dbReference type="SUPFAM" id="SSF57701">
    <property type="entry name" value="Zn2/Cys6 DNA-binding domain"/>
    <property type="match status" value="1"/>
</dbReference>
<evidence type="ECO:0000256" key="4">
    <source>
        <dbReference type="ARBA" id="ARBA00023163"/>
    </source>
</evidence>
<dbReference type="InterPro" id="IPR036864">
    <property type="entry name" value="Zn2-C6_fun-type_DNA-bd_sf"/>
</dbReference>
<keyword evidence="10" id="KW-1185">Reference proteome</keyword>
<keyword evidence="6" id="KW-0175">Coiled coil</keyword>
<proteinExistence type="predicted"/>
<name>A0A8H8RUH7_9HELO</name>
<evidence type="ECO:0000256" key="7">
    <source>
        <dbReference type="SAM" id="MobiDB-lite"/>
    </source>
</evidence>